<evidence type="ECO:0000256" key="8">
    <source>
        <dbReference type="ARBA" id="ARBA00022840"/>
    </source>
</evidence>
<proteinExistence type="inferred from homology"/>
<evidence type="ECO:0000256" key="12">
    <source>
        <dbReference type="ARBA" id="ARBA00034617"/>
    </source>
</evidence>
<keyword evidence="7" id="KW-0269">Exonuclease</keyword>
<dbReference type="Gene3D" id="1.10.10.160">
    <property type="match status" value="1"/>
</dbReference>
<evidence type="ECO:0000256" key="7">
    <source>
        <dbReference type="ARBA" id="ARBA00022839"/>
    </source>
</evidence>
<dbReference type="InterPro" id="IPR000212">
    <property type="entry name" value="DNA_helicase_UvrD/REP"/>
</dbReference>
<keyword evidence="2" id="KW-0540">Nuclease</keyword>
<dbReference type="GO" id="GO:0004527">
    <property type="term" value="F:exonuclease activity"/>
    <property type="evidence" value="ECO:0007669"/>
    <property type="project" value="UniProtKB-KW"/>
</dbReference>
<sequence length="1102" mass="123792">MALFYHFQPHAYTVSMDFSTRYANLNANQRSAVDKIHGPLLVIAGPGTGKTELLSMRAAHILRQTDTLPSNILCLTFTDSGAVNMRQRLQQIIGEDAYKVAIHTFHSFGSEIINTNRQYFFHGADRQPTDELTQQQILQEIFEAMSWDNPLNVKNNDEFIYLKETLKTISAFKSNGLTSEEIQHILDDVERTITEISEAITQLFQTTIKKSTIPAFANVAEIAASITPQPLPAAITPYANVLALSMANAAQEALENDSTKPITAWKNAWCKKNATGGFVLKDSESITKLRAVTHVYDQYRSALAQRGLFDYDDMILNVLDACKHQPDLRANLQEQYQFIMVDEFQDTNLAQLQLLFNLTGDEPEPNIMAVGDDDQAIFSFQGANVGNIQRFRQHYHDPAVIVLTDNYRSAEQILTTARSVITQGSDRLENTIPDLSKQLTPHASSSDATVKLSRFMTLLDERAGVAKQIAELIASGTPPEEIAVISRRHHELIELLPHLYQNNISVNYEHHDDILELDSIKALELLARIVISLHNNDLTTANSLLPELLAHPAFGFAATDIWKLSLAAWCNRQFWLEAMLAQTTFEPLAQWLLGQAKNVPNLTLEEHIDELLGLTETATNRSLYTYYFSPEKLQSDPEAYLTTLEALRTLRQKLRDHYTEATPTLTQLLQFIDLHHLTKTRLTSIRPAAEHKSGSINLMTAHKSKGLEFSHVFIIGATDNIWGEKVRARSRLIRYPANLQLQPAGNNYDERLRLFFVAMTRAKQTLHLSHSLTDTGGKDNLIASFLSSLELETSTIETPEATDATESLLTDWRAKLTEPHDGVLQEVLAPILQHYKLSATHLNNFLDVSHGGPQGFLLNNLLHFPQAKSPSAAYGTAVHACLQQLHDIFVADGKLPPRPEIMRLYAQTLAAQHLSPDDTKLFTEKGQSVLTAFLDAKQSSFTQQQLTELSFANQNAFIGQAHLTGSLDLVDVDKTEKTIYVTDYKTGKPSHSWKGTSDYEKIKLHKYRQQLMFYQLLVKSSRDYGNFTFTGACLQFVEPDIKTGDILSLEDTFSEEELAEFARLVGIVWRKITTLDLPDVSGYSADYKGMLQFEKDLLTGDI</sequence>
<dbReference type="Gene3D" id="3.40.50.300">
    <property type="entry name" value="P-loop containing nucleotide triphosphate hydrolases"/>
    <property type="match status" value="3"/>
</dbReference>
<dbReference type="Proteomes" id="UP000310639">
    <property type="component" value="Chromosome"/>
</dbReference>
<dbReference type="GO" id="GO:0003677">
    <property type="term" value="F:DNA binding"/>
    <property type="evidence" value="ECO:0007669"/>
    <property type="project" value="UniProtKB-KW"/>
</dbReference>
<comment type="similarity">
    <text evidence="1">Belongs to the helicase family. UvrD subfamily.</text>
</comment>
<dbReference type="PROSITE" id="PS51198">
    <property type="entry name" value="UVRD_HELICASE_ATP_BIND"/>
    <property type="match status" value="1"/>
</dbReference>
<dbReference type="SUPFAM" id="SSF52540">
    <property type="entry name" value="P-loop containing nucleoside triphosphate hydrolases"/>
    <property type="match status" value="1"/>
</dbReference>
<keyword evidence="11" id="KW-0413">Isomerase</keyword>
<evidence type="ECO:0000313" key="19">
    <source>
        <dbReference type="Proteomes" id="UP000310639"/>
    </source>
</evidence>
<evidence type="ECO:0000256" key="15">
    <source>
        <dbReference type="PROSITE-ProRule" id="PRU00560"/>
    </source>
</evidence>
<dbReference type="Pfam" id="PF00580">
    <property type="entry name" value="UvrD-helicase"/>
    <property type="match status" value="2"/>
</dbReference>
<keyword evidence="10" id="KW-0234">DNA repair</keyword>
<keyword evidence="6 15" id="KW-0347">Helicase</keyword>
<keyword evidence="4" id="KW-0227">DNA damage</keyword>
<dbReference type="InterPro" id="IPR038726">
    <property type="entry name" value="PDDEXK_AddAB-type"/>
</dbReference>
<dbReference type="Gene3D" id="3.90.320.10">
    <property type="match status" value="1"/>
</dbReference>
<evidence type="ECO:0000256" key="9">
    <source>
        <dbReference type="ARBA" id="ARBA00023125"/>
    </source>
</evidence>
<name>A0A4P9A2Z2_9BACT</name>
<organism evidence="18 19">
    <name type="scientific">Candidatus Nanosynbacter featherlites</name>
    <dbReference type="NCBI Taxonomy" id="2572088"/>
    <lineage>
        <taxon>Bacteria</taxon>
        <taxon>Candidatus Saccharimonadota</taxon>
        <taxon>Candidatus Saccharimonadia</taxon>
        <taxon>Candidatus Nanosynbacterales</taxon>
        <taxon>Candidatus Nanosynbacteraceae</taxon>
        <taxon>Candidatus Nanosynbacter</taxon>
    </lineage>
</organism>
<evidence type="ECO:0000256" key="13">
    <source>
        <dbReference type="ARBA" id="ARBA00034808"/>
    </source>
</evidence>
<evidence type="ECO:0000256" key="14">
    <source>
        <dbReference type="ARBA" id="ARBA00048988"/>
    </source>
</evidence>
<dbReference type="EMBL" id="CP040004">
    <property type="protein sequence ID" value="QCT42129.1"/>
    <property type="molecule type" value="Genomic_DNA"/>
</dbReference>
<dbReference type="SUPFAM" id="SSF52980">
    <property type="entry name" value="Restriction endonuclease-like"/>
    <property type="match status" value="1"/>
</dbReference>
<reference evidence="18 19" key="1">
    <citation type="submission" date="2019-04" db="EMBL/GenBank/DDBJ databases">
        <title>Saccharibacteria TM7 genomes.</title>
        <authorList>
            <person name="Bor B."/>
            <person name="He X."/>
            <person name="Chen T."/>
            <person name="Dewhirst F.E."/>
        </authorList>
    </citation>
    <scope>NUCLEOTIDE SEQUENCE [LARGE SCALE GENOMIC DNA]</scope>
    <source>
        <strain evidence="18 19">BB001</strain>
    </source>
</reference>
<accession>A0A4P9A2Z2</accession>
<dbReference type="InterPro" id="IPR011335">
    <property type="entry name" value="Restrct_endonuc-II-like"/>
</dbReference>
<dbReference type="PROSITE" id="PS51217">
    <property type="entry name" value="UVRD_HELICASE_CTER"/>
    <property type="match status" value="1"/>
</dbReference>
<dbReference type="Pfam" id="PF12705">
    <property type="entry name" value="PDDEXK_1"/>
    <property type="match status" value="1"/>
</dbReference>
<dbReference type="InterPro" id="IPR011604">
    <property type="entry name" value="PDDEXK-like_dom_sf"/>
</dbReference>
<dbReference type="OrthoDB" id="9810135at2"/>
<keyword evidence="19" id="KW-1185">Reference proteome</keyword>
<dbReference type="InterPro" id="IPR014017">
    <property type="entry name" value="DNA_helicase_UvrD-like_C"/>
</dbReference>
<evidence type="ECO:0000256" key="4">
    <source>
        <dbReference type="ARBA" id="ARBA00022763"/>
    </source>
</evidence>
<feature type="binding site" evidence="15">
    <location>
        <begin position="44"/>
        <end position="51"/>
    </location>
    <ligand>
        <name>ATP</name>
        <dbReference type="ChEBI" id="CHEBI:30616"/>
    </ligand>
</feature>
<keyword evidence="3 15" id="KW-0547">Nucleotide-binding</keyword>
<feature type="domain" description="UvrD-like helicase ATP-binding" evidence="16">
    <location>
        <begin position="23"/>
        <end position="410"/>
    </location>
</feature>
<dbReference type="GO" id="GO:0000725">
    <property type="term" value="P:recombinational repair"/>
    <property type="evidence" value="ECO:0007669"/>
    <property type="project" value="TreeGrafter"/>
</dbReference>
<evidence type="ECO:0000259" key="16">
    <source>
        <dbReference type="PROSITE" id="PS51198"/>
    </source>
</evidence>
<dbReference type="AlphaFoldDB" id="A0A4P9A2Z2"/>
<evidence type="ECO:0000256" key="1">
    <source>
        <dbReference type="ARBA" id="ARBA00009922"/>
    </source>
</evidence>
<gene>
    <name evidence="18" type="ORF">FBF37_01410</name>
</gene>
<dbReference type="InterPro" id="IPR013986">
    <property type="entry name" value="DExx_box_DNA_helicase_dom_sf"/>
</dbReference>
<dbReference type="PANTHER" id="PTHR11070">
    <property type="entry name" value="UVRD / RECB / PCRA DNA HELICASE FAMILY MEMBER"/>
    <property type="match status" value="1"/>
</dbReference>
<comment type="catalytic activity">
    <reaction evidence="12">
        <text>Couples ATP hydrolysis with the unwinding of duplex DNA by translocating in the 3'-5' direction.</text>
        <dbReference type="EC" id="5.6.2.4"/>
    </reaction>
</comment>
<dbReference type="Pfam" id="PF13361">
    <property type="entry name" value="UvrD_C"/>
    <property type="match status" value="1"/>
</dbReference>
<protein>
    <recommendedName>
        <fullName evidence="13">DNA 3'-5' helicase</fullName>
        <ecNumber evidence="13">5.6.2.4</ecNumber>
    </recommendedName>
</protein>
<evidence type="ECO:0000259" key="17">
    <source>
        <dbReference type="PROSITE" id="PS51217"/>
    </source>
</evidence>
<dbReference type="GO" id="GO:0043138">
    <property type="term" value="F:3'-5' DNA helicase activity"/>
    <property type="evidence" value="ECO:0007669"/>
    <property type="project" value="UniProtKB-EC"/>
</dbReference>
<keyword evidence="8 15" id="KW-0067">ATP-binding</keyword>
<evidence type="ECO:0000256" key="11">
    <source>
        <dbReference type="ARBA" id="ARBA00023235"/>
    </source>
</evidence>
<dbReference type="EC" id="5.6.2.4" evidence="13"/>
<dbReference type="CDD" id="cd17932">
    <property type="entry name" value="DEXQc_UvrD"/>
    <property type="match status" value="1"/>
</dbReference>
<evidence type="ECO:0000256" key="3">
    <source>
        <dbReference type="ARBA" id="ARBA00022741"/>
    </source>
</evidence>
<evidence type="ECO:0000313" key="18">
    <source>
        <dbReference type="EMBL" id="QCT42129.1"/>
    </source>
</evidence>
<dbReference type="PANTHER" id="PTHR11070:SF2">
    <property type="entry name" value="ATP-DEPENDENT DNA HELICASE SRS2"/>
    <property type="match status" value="1"/>
</dbReference>
<feature type="domain" description="UvrD-like helicase C-terminal" evidence="17">
    <location>
        <begin position="411"/>
        <end position="706"/>
    </location>
</feature>
<evidence type="ECO:0000256" key="5">
    <source>
        <dbReference type="ARBA" id="ARBA00022801"/>
    </source>
</evidence>
<dbReference type="GO" id="GO:0005524">
    <property type="term" value="F:ATP binding"/>
    <property type="evidence" value="ECO:0007669"/>
    <property type="project" value="UniProtKB-UniRule"/>
</dbReference>
<dbReference type="Gene3D" id="1.10.486.10">
    <property type="entry name" value="PCRA, domain 4"/>
    <property type="match status" value="1"/>
</dbReference>
<evidence type="ECO:0000256" key="2">
    <source>
        <dbReference type="ARBA" id="ARBA00022722"/>
    </source>
</evidence>
<keyword evidence="5 15" id="KW-0378">Hydrolase</keyword>
<evidence type="ECO:0000256" key="6">
    <source>
        <dbReference type="ARBA" id="ARBA00022806"/>
    </source>
</evidence>
<comment type="catalytic activity">
    <reaction evidence="14">
        <text>ATP + H2O = ADP + phosphate + H(+)</text>
        <dbReference type="Rhea" id="RHEA:13065"/>
        <dbReference type="ChEBI" id="CHEBI:15377"/>
        <dbReference type="ChEBI" id="CHEBI:15378"/>
        <dbReference type="ChEBI" id="CHEBI:30616"/>
        <dbReference type="ChEBI" id="CHEBI:43474"/>
        <dbReference type="ChEBI" id="CHEBI:456216"/>
        <dbReference type="EC" id="5.6.2.4"/>
    </reaction>
</comment>
<evidence type="ECO:0000256" key="10">
    <source>
        <dbReference type="ARBA" id="ARBA00023204"/>
    </source>
</evidence>
<dbReference type="InterPro" id="IPR014016">
    <property type="entry name" value="UvrD-like_ATP-bd"/>
</dbReference>
<dbReference type="InterPro" id="IPR027417">
    <property type="entry name" value="P-loop_NTPase"/>
</dbReference>
<dbReference type="KEGG" id="nft:FBF37_01410"/>
<keyword evidence="9" id="KW-0238">DNA-binding</keyword>